<feature type="transmembrane region" description="Helical" evidence="1">
    <location>
        <begin position="113"/>
        <end position="131"/>
    </location>
</feature>
<dbReference type="RefSeq" id="WP_008817427.1">
    <property type="nucleotide sequence ID" value="NZ_AP025565.1"/>
</dbReference>
<keyword evidence="1" id="KW-0812">Transmembrane</keyword>
<dbReference type="EMBL" id="WWTN01000005">
    <property type="protein sequence ID" value="MZH54967.1"/>
    <property type="molecule type" value="Genomic_DNA"/>
</dbReference>
<evidence type="ECO:0000313" key="5">
    <source>
        <dbReference type="Proteomes" id="UP000030008"/>
    </source>
</evidence>
<dbReference type="GO" id="GO:0006508">
    <property type="term" value="P:proteolysis"/>
    <property type="evidence" value="ECO:0007669"/>
    <property type="project" value="InterPro"/>
</dbReference>
<reference evidence="3" key="3">
    <citation type="journal article" date="2022" name="Clin. Infect. Dis.">
        <title>Association between Clostridium innocuum and antibiotic-associated diarrhea in adults and children: A cross-sectional study and comparative genomics analysis.</title>
        <authorList>
            <person name="Cherny K.E."/>
            <person name="Muscat E.B."/>
            <person name="Balaji A."/>
            <person name="Mukherjee J."/>
            <person name="Ozer E.A."/>
            <person name="Angarone M.P."/>
            <person name="Hauser A.R."/>
            <person name="Sichel J.S."/>
            <person name="Amponsah E."/>
            <person name="Kociolek L.K."/>
        </authorList>
    </citation>
    <scope>NUCLEOTIDE SEQUENCE</scope>
    <source>
        <strain evidence="3">NU1-AC-029v</strain>
    </source>
</reference>
<evidence type="ECO:0000313" key="4">
    <source>
        <dbReference type="EMBL" id="MZH54967.1"/>
    </source>
</evidence>
<keyword evidence="1" id="KW-1133">Transmembrane helix</keyword>
<evidence type="ECO:0000313" key="3">
    <source>
        <dbReference type="EMBL" id="MCR0232083.1"/>
    </source>
</evidence>
<keyword evidence="1" id="KW-0472">Membrane</keyword>
<dbReference type="GO" id="GO:0004190">
    <property type="term" value="F:aspartic-type endopeptidase activity"/>
    <property type="evidence" value="ECO:0007669"/>
    <property type="project" value="InterPro"/>
</dbReference>
<dbReference type="AlphaFoldDB" id="A0A099I9B9"/>
<dbReference type="Proteomes" id="UP000030008">
    <property type="component" value="Unassembled WGS sequence"/>
</dbReference>
<feature type="transmembrane region" description="Helical" evidence="1">
    <location>
        <begin position="36"/>
        <end position="61"/>
    </location>
</feature>
<dbReference type="Proteomes" id="UP000604383">
    <property type="component" value="Unassembled WGS sequence"/>
</dbReference>
<gene>
    <name evidence="2" type="ORF">CIAN88_08515</name>
    <name evidence="4" type="ORF">GT664_04135</name>
    <name evidence="3" type="ORF">MKC95_04780</name>
</gene>
<dbReference type="EMBL" id="JAKTMA010000006">
    <property type="protein sequence ID" value="MCR0232083.1"/>
    <property type="molecule type" value="Genomic_DNA"/>
</dbReference>
<feature type="transmembrane region" description="Helical" evidence="1">
    <location>
        <begin position="86"/>
        <end position="107"/>
    </location>
</feature>
<protein>
    <submittedName>
        <fullName evidence="3">Sigma-E processing peptidase SpoIIGA</fullName>
    </submittedName>
</protein>
<evidence type="ECO:0000256" key="1">
    <source>
        <dbReference type="SAM" id="Phobius"/>
    </source>
</evidence>
<dbReference type="EMBL" id="JQIF01000039">
    <property type="protein sequence ID" value="KGJ53458.1"/>
    <property type="molecule type" value="Genomic_DNA"/>
</dbReference>
<reference evidence="4" key="2">
    <citation type="journal article" date="2019" name="Nat. Med.">
        <title>A library of human gut bacterial isolates paired with longitudinal multiomics data enables mechanistic microbiome research.</title>
        <authorList>
            <person name="Poyet M."/>
            <person name="Groussin M."/>
            <person name="Gibbons S.M."/>
            <person name="Avila-Pacheco J."/>
            <person name="Jiang X."/>
            <person name="Kearney S.M."/>
            <person name="Perrotta A.R."/>
            <person name="Berdy B."/>
            <person name="Zhao S."/>
            <person name="Lieberman T.D."/>
            <person name="Swanson P.K."/>
            <person name="Smith M."/>
            <person name="Roesemann S."/>
            <person name="Alexander J.E."/>
            <person name="Rich S.A."/>
            <person name="Livny J."/>
            <person name="Vlamakis H."/>
            <person name="Clish C."/>
            <person name="Bullock K."/>
            <person name="Deik A."/>
            <person name="Scott J."/>
            <person name="Pierce K.A."/>
            <person name="Xavier R.J."/>
            <person name="Alm E.J."/>
        </authorList>
    </citation>
    <scope>NUCLEOTIDE SEQUENCE</scope>
    <source>
        <strain evidence="4">BIOML-A12</strain>
    </source>
</reference>
<evidence type="ECO:0000313" key="2">
    <source>
        <dbReference type="EMBL" id="KGJ53458.1"/>
    </source>
</evidence>
<organism evidence="2 5">
    <name type="scientific">Clostridium innocuum</name>
    <dbReference type="NCBI Taxonomy" id="1522"/>
    <lineage>
        <taxon>Bacteria</taxon>
        <taxon>Bacillati</taxon>
        <taxon>Bacillota</taxon>
        <taxon>Clostridia</taxon>
        <taxon>Eubacteriales</taxon>
        <taxon>Clostridiaceae</taxon>
        <taxon>Clostridium</taxon>
    </lineage>
</organism>
<comment type="caution">
    <text evidence="2">The sequence shown here is derived from an EMBL/GenBank/DDBJ whole genome shotgun (WGS) entry which is preliminary data.</text>
</comment>
<name>A0A099I9B9_CLOIN</name>
<sequence>MESYVEVSMLHNTATILLSFLMASYACVQPLPIRKMLVYALALSIPGCLLFFPGSWLFLVLEEVVFFFWQFRFCAKSWMMMQGIRILWYMTSFAFYQGGFHNFLWFVPLHASVYWLWLVYGGMFLLLHVKWKDMLARMNYLYRLHIELADTTLHLKGWLDSGNLLSYEGIPVLFISSSYETYFKKQDIELVVMNTVDDTSVIRCYACLAAIEGCHKHRVLVCCRNHVSLPLNCEVLLNMNMMTLG</sequence>
<proteinExistence type="predicted"/>
<dbReference type="Proteomes" id="UP001203972">
    <property type="component" value="Unassembled WGS sequence"/>
</dbReference>
<reference evidence="2 5" key="1">
    <citation type="submission" date="2014-08" db="EMBL/GenBank/DDBJ databases">
        <title>Clostridium innocuum, an unnegligible vancomycin-resistant pathogen causing extra-intestinal infections.</title>
        <authorList>
            <person name="Feng Y."/>
            <person name="Chiu C.-H."/>
        </authorList>
    </citation>
    <scope>NUCLEOTIDE SEQUENCE [LARGE SCALE GENOMIC DNA]</scope>
    <source>
        <strain evidence="2 5">AN88</strain>
    </source>
</reference>
<dbReference type="GO" id="GO:0030436">
    <property type="term" value="P:asexual sporulation"/>
    <property type="evidence" value="ECO:0007669"/>
    <property type="project" value="InterPro"/>
</dbReference>
<accession>A0A099I9B9</accession>